<protein>
    <submittedName>
        <fullName evidence="2">Uncharacterized protein</fullName>
    </submittedName>
</protein>
<dbReference type="Proteomes" id="UP000595448">
    <property type="component" value="Chromosome"/>
</dbReference>
<feature type="region of interest" description="Disordered" evidence="1">
    <location>
        <begin position="119"/>
        <end position="150"/>
    </location>
</feature>
<gene>
    <name evidence="2" type="ORF">JIP62_12045</name>
</gene>
<evidence type="ECO:0000313" key="3">
    <source>
        <dbReference type="Proteomes" id="UP000595448"/>
    </source>
</evidence>
<dbReference type="EMBL" id="CP067977">
    <property type="protein sequence ID" value="QQQ18037.1"/>
    <property type="molecule type" value="Genomic_DNA"/>
</dbReference>
<evidence type="ECO:0000256" key="1">
    <source>
        <dbReference type="SAM" id="MobiDB-lite"/>
    </source>
</evidence>
<accession>A0ABX7BKF3</accession>
<sequence>MSDPSVDQRLAAIEAAALRVYAAHGLPTTPGHYRRGPRAKAWTFLGSDLTPSDRFQLVLERPPEKGWRYGTLDRLGADAADADLANAARSLGLCRTLRERRAAGEIDDAVLLAALDLTAPKVRPRRARPPSPRPAAPASGRGRPDPRSGS</sequence>
<evidence type="ECO:0000313" key="2">
    <source>
        <dbReference type="EMBL" id="QQQ18037.1"/>
    </source>
</evidence>
<name>A0ABX7BKF3_9CAUL</name>
<organism evidence="2 3">
    <name type="scientific">Brevundimonas vitisensis</name>
    <dbReference type="NCBI Taxonomy" id="2800818"/>
    <lineage>
        <taxon>Bacteria</taxon>
        <taxon>Pseudomonadati</taxon>
        <taxon>Pseudomonadota</taxon>
        <taxon>Alphaproteobacteria</taxon>
        <taxon>Caulobacterales</taxon>
        <taxon>Caulobacteraceae</taxon>
        <taxon>Brevundimonas</taxon>
    </lineage>
</organism>
<proteinExistence type="predicted"/>
<reference evidence="2 3" key="1">
    <citation type="submission" date="2021-01" db="EMBL/GenBank/DDBJ databases">
        <title>Brevundimonas vitis sp. nov., an bacterium isolated from grape (Vitis vinifera).</title>
        <authorList>
            <person name="Jiang L."/>
            <person name="Lee J."/>
        </authorList>
    </citation>
    <scope>NUCLEOTIDE SEQUENCE [LARGE SCALE GENOMIC DNA]</scope>
    <source>
        <strain evidence="2 3">GRTSA-9</strain>
    </source>
</reference>
<keyword evidence="3" id="KW-1185">Reference proteome</keyword>
<dbReference type="RefSeq" id="WP_201102412.1">
    <property type="nucleotide sequence ID" value="NZ_CP067977.1"/>
</dbReference>